<feature type="domain" description="Choline/carnitine acyltransferase" evidence="4">
    <location>
        <begin position="68"/>
        <end position="640"/>
    </location>
</feature>
<accession>A0A8H4ERD0</accession>
<keyword evidence="2 5" id="KW-0808">Transferase</keyword>
<dbReference type="Proteomes" id="UP000439903">
    <property type="component" value="Unassembled WGS sequence"/>
</dbReference>
<evidence type="ECO:0000256" key="1">
    <source>
        <dbReference type="ARBA" id="ARBA00005232"/>
    </source>
</evidence>
<sequence length="655" mass="75031">MRTEYNNNKYYLNNNNKHFIRAEIEVFKFPTPSLLIKIVSLLHKRAIATPMETNNQKTFSNQINLPRLPIPTLKETAEHYKKSLLPLLSISDYNRAADAVDEFMKEGGFAEVLQKRLYDVDKSEKYNWIETIRLNKIYLEKRVPILINVNWWVEFNDPVTGILKNPPQKGQISEFQIDRAAGLVSNMLTFNDMINNELLPPEKTRHGPLCMDQYTKIFSTARIADFPSDRVITKLSKSKHIIVMFKDQIFKVQVLGIGGVRVPIKEIKRQLRSVVDQVNNTTELQPPIGLLTGEHRDTWATARKKLETSSVENKINFEAIDTALFSVALDDYPTDTNIDVSHHNFIHAYNGRNRWFDKLFQLIFANNGRAGANGELFDGTIVRRIFEYIISNEPAQDPPNASSIELSPPQYMKWIVDASIMNTIEQAQINIQDAIDDVDSVLLYYNEYGADWLKNAKVSPDAFAQMAFQLAYYKCHGEPCPSYEPVTTRGFLHGRMEILKTCSMDTVEFTKAFCDPKVKNDEKISLLMKAIKSHTENMISVINGYGIGCHLMGLQSQIRDEEKSRATLFTDPSYAQSIRYKFNASNMSPALCFHTGSGPIPPDGYAICYIFEKDKLKINIQSWKKCKETDSVIFRKVLEESLDDLREILSLDNRL</sequence>
<gene>
    <name evidence="5" type="ORF">F8M41_006251</name>
</gene>
<dbReference type="InterPro" id="IPR039551">
    <property type="entry name" value="Cho/carn_acyl_trans"/>
</dbReference>
<reference evidence="5 6" key="1">
    <citation type="journal article" date="2019" name="Environ. Microbiol.">
        <title>At the nexus of three kingdoms: the genome of the mycorrhizal fungus Gigaspora margarita provides insights into plant, endobacterial and fungal interactions.</title>
        <authorList>
            <person name="Venice F."/>
            <person name="Ghignone S."/>
            <person name="Salvioli di Fossalunga A."/>
            <person name="Amselem J."/>
            <person name="Novero M."/>
            <person name="Xianan X."/>
            <person name="Sedzielewska Toro K."/>
            <person name="Morin E."/>
            <person name="Lipzen A."/>
            <person name="Grigoriev I.V."/>
            <person name="Henrissat B."/>
            <person name="Martin F.M."/>
            <person name="Bonfante P."/>
        </authorList>
    </citation>
    <scope>NUCLEOTIDE SEQUENCE [LARGE SCALE GENOMIC DNA]</scope>
    <source>
        <strain evidence="5 6">BEG34</strain>
    </source>
</reference>
<dbReference type="InterPro" id="IPR023213">
    <property type="entry name" value="CAT-like_dom_sf"/>
</dbReference>
<dbReference type="AlphaFoldDB" id="A0A8H4ERD0"/>
<dbReference type="PANTHER" id="PTHR22589">
    <property type="entry name" value="CARNITINE O-ACYLTRANSFERASE"/>
    <property type="match status" value="1"/>
</dbReference>
<proteinExistence type="inferred from homology"/>
<dbReference type="PANTHER" id="PTHR22589:SF107">
    <property type="entry name" value="CHOLINE_CARNITINE ACYLTRANSFERASE DOMAIN-CONTAINING PROTEIN"/>
    <property type="match status" value="1"/>
</dbReference>
<dbReference type="PROSITE" id="PS00439">
    <property type="entry name" value="ACYLTRANSF_C_1"/>
    <property type="match status" value="1"/>
</dbReference>
<dbReference type="GO" id="GO:0016746">
    <property type="term" value="F:acyltransferase activity"/>
    <property type="evidence" value="ECO:0007669"/>
    <property type="project" value="UniProtKB-KW"/>
</dbReference>
<keyword evidence="6" id="KW-1185">Reference proteome</keyword>
<dbReference type="OrthoDB" id="240216at2759"/>
<dbReference type="EMBL" id="WTPW01000162">
    <property type="protein sequence ID" value="KAF0540776.1"/>
    <property type="molecule type" value="Genomic_DNA"/>
</dbReference>
<dbReference type="InterPro" id="IPR042231">
    <property type="entry name" value="Cho/carn_acyl_trans_2"/>
</dbReference>
<dbReference type="Gene3D" id="3.30.559.10">
    <property type="entry name" value="Chloramphenicol acetyltransferase-like domain"/>
    <property type="match status" value="1"/>
</dbReference>
<dbReference type="Gene3D" id="3.30.559.70">
    <property type="entry name" value="Choline/Carnitine o-acyltransferase, domain 2"/>
    <property type="match status" value="1"/>
</dbReference>
<keyword evidence="3 5" id="KW-0012">Acyltransferase</keyword>
<evidence type="ECO:0000256" key="2">
    <source>
        <dbReference type="ARBA" id="ARBA00022679"/>
    </source>
</evidence>
<dbReference type="SUPFAM" id="SSF52777">
    <property type="entry name" value="CoA-dependent acyltransferases"/>
    <property type="match status" value="2"/>
</dbReference>
<evidence type="ECO:0000259" key="4">
    <source>
        <dbReference type="Pfam" id="PF00755"/>
    </source>
</evidence>
<protein>
    <submittedName>
        <fullName evidence="5">Acyltransferase ChoActase/COT/CPT</fullName>
    </submittedName>
</protein>
<organism evidence="5 6">
    <name type="scientific">Gigaspora margarita</name>
    <dbReference type="NCBI Taxonomy" id="4874"/>
    <lineage>
        <taxon>Eukaryota</taxon>
        <taxon>Fungi</taxon>
        <taxon>Fungi incertae sedis</taxon>
        <taxon>Mucoromycota</taxon>
        <taxon>Glomeromycotina</taxon>
        <taxon>Glomeromycetes</taxon>
        <taxon>Diversisporales</taxon>
        <taxon>Gigasporaceae</taxon>
        <taxon>Gigaspora</taxon>
    </lineage>
</organism>
<comment type="caution">
    <text evidence="5">The sequence shown here is derived from an EMBL/GenBank/DDBJ whole genome shotgun (WGS) entry which is preliminary data.</text>
</comment>
<dbReference type="Pfam" id="PF00755">
    <property type="entry name" value="Carn_acyltransf"/>
    <property type="match status" value="1"/>
</dbReference>
<evidence type="ECO:0000313" key="5">
    <source>
        <dbReference type="EMBL" id="KAF0540776.1"/>
    </source>
</evidence>
<dbReference type="InterPro" id="IPR000542">
    <property type="entry name" value="Carn_acyl_trans"/>
</dbReference>
<name>A0A8H4ERD0_GIGMA</name>
<evidence type="ECO:0000313" key="6">
    <source>
        <dbReference type="Proteomes" id="UP000439903"/>
    </source>
</evidence>
<evidence type="ECO:0000256" key="3">
    <source>
        <dbReference type="ARBA" id="ARBA00023315"/>
    </source>
</evidence>
<comment type="similarity">
    <text evidence="1">Belongs to the carnitine/choline acetyltransferase family.</text>
</comment>